<name>A0A1Y1IKX9_KLENI</name>
<feature type="compositionally biased region" description="Low complexity" evidence="1">
    <location>
        <begin position="18"/>
        <end position="36"/>
    </location>
</feature>
<reference evidence="2 3" key="1">
    <citation type="journal article" date="2014" name="Nat. Commun.">
        <title>Klebsormidium flaccidum genome reveals primary factors for plant terrestrial adaptation.</title>
        <authorList>
            <person name="Hori K."/>
            <person name="Maruyama F."/>
            <person name="Fujisawa T."/>
            <person name="Togashi T."/>
            <person name="Yamamoto N."/>
            <person name="Seo M."/>
            <person name="Sato S."/>
            <person name="Yamada T."/>
            <person name="Mori H."/>
            <person name="Tajima N."/>
            <person name="Moriyama T."/>
            <person name="Ikeuchi M."/>
            <person name="Watanabe M."/>
            <person name="Wada H."/>
            <person name="Kobayashi K."/>
            <person name="Saito M."/>
            <person name="Masuda T."/>
            <person name="Sasaki-Sekimoto Y."/>
            <person name="Mashiguchi K."/>
            <person name="Awai K."/>
            <person name="Shimojima M."/>
            <person name="Masuda S."/>
            <person name="Iwai M."/>
            <person name="Nobusawa T."/>
            <person name="Narise T."/>
            <person name="Kondo S."/>
            <person name="Saito H."/>
            <person name="Sato R."/>
            <person name="Murakawa M."/>
            <person name="Ihara Y."/>
            <person name="Oshima-Yamada Y."/>
            <person name="Ohtaka K."/>
            <person name="Satoh M."/>
            <person name="Sonobe K."/>
            <person name="Ishii M."/>
            <person name="Ohtani R."/>
            <person name="Kanamori-Sato M."/>
            <person name="Honoki R."/>
            <person name="Miyazaki D."/>
            <person name="Mochizuki H."/>
            <person name="Umetsu J."/>
            <person name="Higashi K."/>
            <person name="Shibata D."/>
            <person name="Kamiya Y."/>
            <person name="Sato N."/>
            <person name="Nakamura Y."/>
            <person name="Tabata S."/>
            <person name="Ida S."/>
            <person name="Kurokawa K."/>
            <person name="Ohta H."/>
        </authorList>
    </citation>
    <scope>NUCLEOTIDE SEQUENCE [LARGE SCALE GENOMIC DNA]</scope>
    <source>
        <strain evidence="2 3">NIES-2285</strain>
    </source>
</reference>
<evidence type="ECO:0000313" key="3">
    <source>
        <dbReference type="Proteomes" id="UP000054558"/>
    </source>
</evidence>
<dbReference type="AlphaFoldDB" id="A0A1Y1IKX9"/>
<protein>
    <submittedName>
        <fullName evidence="2">Uncharacterized protein</fullName>
    </submittedName>
</protein>
<gene>
    <name evidence="2" type="ORF">KFL_005100070</name>
</gene>
<evidence type="ECO:0000256" key="1">
    <source>
        <dbReference type="SAM" id="MobiDB-lite"/>
    </source>
</evidence>
<feature type="region of interest" description="Disordered" evidence="1">
    <location>
        <begin position="221"/>
        <end position="290"/>
    </location>
</feature>
<sequence>MGLYNRKDFEDFQRDLRAAQAAATAEPAAPSCTTTSGSNEKAQESLHTPGHSRDFLAEGFAELQAEVEAAPAAATRRLIKGQRVLREQAPAGPFNDADNGVLADLVEETELYNHVPPKEARRRIVLSQEQNMLTAQLSACKEDDGDSELDDGIDLENSEEEFRPRAPQPSRNIRGVIDDSPISDDLHALRQMDIELDIRTEAAASREGDFLAQLEAKYTEKRTQSKETNVRRKRKRTGGDDDSATMPLPVRANEVEAGQELDPGTDAEFRPGPPGYRRGEGSSNPKPQMDTFGQGWFYKKAEALAYQSDNDHALIVASDISAGSGAKKYTSFADVDALVAYLECLRASEISPCLNECLEQDTPCLMYFDLDYSVPAQADADFEERSGHFFQVARRFLK</sequence>
<feature type="compositionally biased region" description="Basic and acidic residues" evidence="1">
    <location>
        <begin position="221"/>
        <end position="230"/>
    </location>
</feature>
<keyword evidence="3" id="KW-1185">Reference proteome</keyword>
<dbReference type="EMBL" id="DF237459">
    <property type="protein sequence ID" value="GAQ89317.1"/>
    <property type="molecule type" value="Genomic_DNA"/>
</dbReference>
<dbReference type="Proteomes" id="UP000054558">
    <property type="component" value="Unassembled WGS sequence"/>
</dbReference>
<proteinExistence type="predicted"/>
<feature type="region of interest" description="Disordered" evidence="1">
    <location>
        <begin position="157"/>
        <end position="179"/>
    </location>
</feature>
<accession>A0A1Y1IKX9</accession>
<evidence type="ECO:0000313" key="2">
    <source>
        <dbReference type="EMBL" id="GAQ89317.1"/>
    </source>
</evidence>
<organism evidence="2 3">
    <name type="scientific">Klebsormidium nitens</name>
    <name type="common">Green alga</name>
    <name type="synonym">Ulothrix nitens</name>
    <dbReference type="NCBI Taxonomy" id="105231"/>
    <lineage>
        <taxon>Eukaryota</taxon>
        <taxon>Viridiplantae</taxon>
        <taxon>Streptophyta</taxon>
        <taxon>Klebsormidiophyceae</taxon>
        <taxon>Klebsormidiales</taxon>
        <taxon>Klebsormidiaceae</taxon>
        <taxon>Klebsormidium</taxon>
    </lineage>
</organism>
<feature type="region of interest" description="Disordered" evidence="1">
    <location>
        <begin position="18"/>
        <end position="49"/>
    </location>
</feature>